<organism evidence="2 3">
    <name type="scientific">Candidatus Electrothrix aarhusensis</name>
    <dbReference type="NCBI Taxonomy" id="1859131"/>
    <lineage>
        <taxon>Bacteria</taxon>
        <taxon>Pseudomonadati</taxon>
        <taxon>Thermodesulfobacteriota</taxon>
        <taxon>Desulfobulbia</taxon>
        <taxon>Desulfobulbales</taxon>
        <taxon>Desulfobulbaceae</taxon>
        <taxon>Candidatus Electrothrix</taxon>
    </lineage>
</organism>
<dbReference type="Pfam" id="PF01850">
    <property type="entry name" value="PIN"/>
    <property type="match status" value="1"/>
</dbReference>
<dbReference type="CDD" id="cd18683">
    <property type="entry name" value="PIN_VapC-like"/>
    <property type="match status" value="1"/>
</dbReference>
<evidence type="ECO:0000259" key="1">
    <source>
        <dbReference type="Pfam" id="PF01850"/>
    </source>
</evidence>
<reference evidence="2 3" key="1">
    <citation type="submission" date="2017-01" db="EMBL/GenBank/DDBJ databases">
        <title>The cable genome- insights into the physiology and evolution of filamentous bacteria capable of sulfide oxidation via long distance electron transfer.</title>
        <authorList>
            <person name="Schreiber L."/>
            <person name="Bjerg J.T."/>
            <person name="Boggild A."/>
            <person name="Van De Vossenberg J."/>
            <person name="Meysman F."/>
            <person name="Nielsen L.P."/>
            <person name="Schramm A."/>
            <person name="Kjeldsen K.U."/>
        </authorList>
    </citation>
    <scope>NUCLEOTIDE SEQUENCE [LARGE SCALE GENOMIC DNA]</scope>
    <source>
        <strain evidence="2">MCF</strain>
    </source>
</reference>
<dbReference type="PANTHER" id="PTHR39664">
    <property type="match status" value="1"/>
</dbReference>
<proteinExistence type="predicted"/>
<feature type="domain" description="PIN" evidence="1">
    <location>
        <begin position="4"/>
        <end position="125"/>
    </location>
</feature>
<dbReference type="InterPro" id="IPR002716">
    <property type="entry name" value="PIN_dom"/>
</dbReference>
<dbReference type="AlphaFoldDB" id="A0A444J508"/>
<dbReference type="PANTHER" id="PTHR39664:SF2">
    <property type="entry name" value="NUCLEIC ACID-BINDING PROTEIN, CONTAINING PIN DOMAIN-RELATED"/>
    <property type="match status" value="1"/>
</dbReference>
<protein>
    <submittedName>
        <fullName evidence="2">Putative nucleic-acid-binding protein, contains PIN domain</fullName>
    </submittedName>
</protein>
<sequence>MKGIDTNILVRFLVGDDEHQAQKVYTIFKDAERNKEELFVPLPVVLELMWVLESVYAIERKSIIEALRELLLMPILKFEHQSGLQQCLQAAQGTNFDLSDLLIAHAAQGLGCETVITFDKKAARYPLFESAE</sequence>
<name>A0A444J508_9BACT</name>
<keyword evidence="3" id="KW-1185">Reference proteome</keyword>
<dbReference type="SUPFAM" id="SSF88723">
    <property type="entry name" value="PIN domain-like"/>
    <property type="match status" value="1"/>
</dbReference>
<evidence type="ECO:0000313" key="2">
    <source>
        <dbReference type="EMBL" id="RWX48110.1"/>
    </source>
</evidence>
<accession>A0A444J508</accession>
<dbReference type="Proteomes" id="UP000287853">
    <property type="component" value="Unassembled WGS sequence"/>
</dbReference>
<evidence type="ECO:0000313" key="3">
    <source>
        <dbReference type="Proteomes" id="UP000287853"/>
    </source>
</evidence>
<dbReference type="InterPro" id="IPR029060">
    <property type="entry name" value="PIN-like_dom_sf"/>
</dbReference>
<comment type="caution">
    <text evidence="2">The sequence shown here is derived from an EMBL/GenBank/DDBJ whole genome shotgun (WGS) entry which is preliminary data.</text>
</comment>
<dbReference type="Gene3D" id="3.40.50.1010">
    <property type="entry name" value="5'-nuclease"/>
    <property type="match status" value="1"/>
</dbReference>
<dbReference type="EMBL" id="MTKO01000007">
    <property type="protein sequence ID" value="RWX48110.1"/>
    <property type="molecule type" value="Genomic_DNA"/>
</dbReference>
<gene>
    <name evidence="2" type="primary">vapC</name>
    <name evidence="2" type="ORF">H206_05340</name>
</gene>